<accession>A0AAV2PN20</accession>
<protein>
    <submittedName>
        <fullName evidence="1">Uncharacterized protein</fullName>
    </submittedName>
</protein>
<sequence>MTQGPRTAMTMDLMLANSSFRDRMQVNLEFTLRVQGMVVTVDLQEQGVIQVHHIMQEGIHQLQEGTHHLLVGTMDQEGTTADQAPVTTGTLEDIMGVEDIMPVQGVTHLVVGLLVGALAPKPHTTSQ</sequence>
<evidence type="ECO:0000313" key="2">
    <source>
        <dbReference type="Proteomes" id="UP001497623"/>
    </source>
</evidence>
<keyword evidence="2" id="KW-1185">Reference proteome</keyword>
<reference evidence="1 2" key="1">
    <citation type="submission" date="2024-05" db="EMBL/GenBank/DDBJ databases">
        <authorList>
            <person name="Wallberg A."/>
        </authorList>
    </citation>
    <scope>NUCLEOTIDE SEQUENCE [LARGE SCALE GENOMIC DNA]</scope>
</reference>
<gene>
    <name evidence="1" type="ORF">MNOR_LOCUS2213</name>
</gene>
<comment type="caution">
    <text evidence="1">The sequence shown here is derived from an EMBL/GenBank/DDBJ whole genome shotgun (WGS) entry which is preliminary data.</text>
</comment>
<proteinExistence type="predicted"/>
<evidence type="ECO:0000313" key="1">
    <source>
        <dbReference type="EMBL" id="CAL4061574.1"/>
    </source>
</evidence>
<dbReference type="EMBL" id="CAXKWB010000651">
    <property type="protein sequence ID" value="CAL4061574.1"/>
    <property type="molecule type" value="Genomic_DNA"/>
</dbReference>
<dbReference type="Proteomes" id="UP001497623">
    <property type="component" value="Unassembled WGS sequence"/>
</dbReference>
<dbReference type="AlphaFoldDB" id="A0AAV2PN20"/>
<name>A0AAV2PN20_MEGNR</name>
<organism evidence="1 2">
    <name type="scientific">Meganyctiphanes norvegica</name>
    <name type="common">Northern krill</name>
    <name type="synonym">Thysanopoda norvegica</name>
    <dbReference type="NCBI Taxonomy" id="48144"/>
    <lineage>
        <taxon>Eukaryota</taxon>
        <taxon>Metazoa</taxon>
        <taxon>Ecdysozoa</taxon>
        <taxon>Arthropoda</taxon>
        <taxon>Crustacea</taxon>
        <taxon>Multicrustacea</taxon>
        <taxon>Malacostraca</taxon>
        <taxon>Eumalacostraca</taxon>
        <taxon>Eucarida</taxon>
        <taxon>Euphausiacea</taxon>
        <taxon>Euphausiidae</taxon>
        <taxon>Meganyctiphanes</taxon>
    </lineage>
</organism>